<dbReference type="Proteomes" id="UP000308828">
    <property type="component" value="Unassembled WGS sequence"/>
</dbReference>
<dbReference type="RefSeq" id="WP_136596951.1">
    <property type="nucleotide sequence ID" value="NZ_STGV01000001.1"/>
</dbReference>
<feature type="domain" description="HNH nuclease" evidence="1">
    <location>
        <begin position="206"/>
        <end position="259"/>
    </location>
</feature>
<dbReference type="CDD" id="cd00085">
    <property type="entry name" value="HNHc"/>
    <property type="match status" value="1"/>
</dbReference>
<evidence type="ECO:0000313" key="3">
    <source>
        <dbReference type="Proteomes" id="UP000308828"/>
    </source>
</evidence>
<keyword evidence="3" id="KW-1185">Reference proteome</keyword>
<evidence type="ECO:0000259" key="1">
    <source>
        <dbReference type="Pfam" id="PF13391"/>
    </source>
</evidence>
<organism evidence="2 3">
    <name type="scientific">Peteryoungia ipomoeae</name>
    <dbReference type="NCBI Taxonomy" id="1210932"/>
    <lineage>
        <taxon>Bacteria</taxon>
        <taxon>Pseudomonadati</taxon>
        <taxon>Pseudomonadota</taxon>
        <taxon>Alphaproteobacteria</taxon>
        <taxon>Hyphomicrobiales</taxon>
        <taxon>Rhizobiaceae</taxon>
        <taxon>Peteryoungia</taxon>
    </lineage>
</organism>
<dbReference type="OrthoDB" id="7181882at2"/>
<keyword evidence="2" id="KW-0378">Hydrolase</keyword>
<dbReference type="GO" id="GO:0004519">
    <property type="term" value="F:endonuclease activity"/>
    <property type="evidence" value="ECO:0007669"/>
    <property type="project" value="UniProtKB-KW"/>
</dbReference>
<name>A0A4S8P4S7_9HYPH</name>
<reference evidence="2 3" key="1">
    <citation type="submission" date="2019-04" db="EMBL/GenBank/DDBJ databases">
        <title>Genome sequence of strain shin9-1.</title>
        <authorList>
            <person name="Gao J."/>
            <person name="Sun J."/>
        </authorList>
    </citation>
    <scope>NUCLEOTIDE SEQUENCE [LARGE SCALE GENOMIC DNA]</scope>
    <source>
        <strain evidence="3">shin9-1</strain>
    </source>
</reference>
<dbReference type="EMBL" id="STGV01000001">
    <property type="protein sequence ID" value="THV25103.1"/>
    <property type="molecule type" value="Genomic_DNA"/>
</dbReference>
<dbReference type="AlphaFoldDB" id="A0A4S8P4S7"/>
<keyword evidence="2" id="KW-0255">Endonuclease</keyword>
<gene>
    <name evidence="2" type="ORF">FAA97_02550</name>
</gene>
<proteinExistence type="predicted"/>
<evidence type="ECO:0000313" key="2">
    <source>
        <dbReference type="EMBL" id="THV25103.1"/>
    </source>
</evidence>
<sequence length="310" mass="35089">MAKAIFYHKDGSGYKDVRGQLYHFPKMYLSRVRQAEHDWCVYYGPLSGMPGRYYSGLAKVTAIEPDSDLPDHFYARLADYLDFDRPLDYRESGGYERQLIAADGSVNPGRSVQAVRIISDQEFATLIEAGLSEPEEWPLRRDAPGDGAPVPALDRPLSEHLSVEEPAQAPYLFDEFTRPIIASTINRPFRDAKFRQHIRRVYDRTCAFTGLRLINGGGRPEVEAAHIVPVERGGNDSVQNGIALSGTVHWMFDRGLLSLADDFTILQSRYLNEDVSHLLVRDGKARVPSAAHLRPHPHYLGWHRDNVFKQ</sequence>
<dbReference type="InterPro" id="IPR003615">
    <property type="entry name" value="HNH_nuc"/>
</dbReference>
<accession>A0A4S8P4S7</accession>
<keyword evidence="2" id="KW-0540">Nuclease</keyword>
<comment type="caution">
    <text evidence="2">The sequence shown here is derived from an EMBL/GenBank/DDBJ whole genome shotgun (WGS) entry which is preliminary data.</text>
</comment>
<dbReference type="Pfam" id="PF13391">
    <property type="entry name" value="HNH_2"/>
    <property type="match status" value="1"/>
</dbReference>
<protein>
    <submittedName>
        <fullName evidence="2">HNH endonuclease</fullName>
    </submittedName>
</protein>